<feature type="domain" description="Major facilitator superfamily (MFS) profile" evidence="8">
    <location>
        <begin position="62"/>
        <end position="496"/>
    </location>
</feature>
<protein>
    <recommendedName>
        <fullName evidence="8">Major facilitator superfamily (MFS) profile domain-containing protein</fullName>
    </recommendedName>
</protein>
<feature type="transmembrane region" description="Helical" evidence="7">
    <location>
        <begin position="415"/>
        <end position="437"/>
    </location>
</feature>
<keyword evidence="4 7" id="KW-1133">Transmembrane helix</keyword>
<evidence type="ECO:0000256" key="4">
    <source>
        <dbReference type="ARBA" id="ARBA00022989"/>
    </source>
</evidence>
<keyword evidence="3 7" id="KW-0812">Transmembrane</keyword>
<dbReference type="PANTHER" id="PTHR43791">
    <property type="entry name" value="PERMEASE-RELATED"/>
    <property type="match status" value="1"/>
</dbReference>
<comment type="similarity">
    <text evidence="6">Belongs to the major facilitator superfamily. Allantoate permease family.</text>
</comment>
<comment type="caution">
    <text evidence="9">The sequence shown here is derived from an EMBL/GenBank/DDBJ whole genome shotgun (WGS) entry which is preliminary data.</text>
</comment>
<feature type="transmembrane region" description="Helical" evidence="7">
    <location>
        <begin position="359"/>
        <end position="378"/>
    </location>
</feature>
<reference evidence="9 10" key="1">
    <citation type="journal article" date="2023" name="Elife">
        <title>Identification of key yeast species and microbe-microbe interactions impacting larval growth of Drosophila in the wild.</title>
        <authorList>
            <person name="Mure A."/>
            <person name="Sugiura Y."/>
            <person name="Maeda R."/>
            <person name="Honda K."/>
            <person name="Sakurai N."/>
            <person name="Takahashi Y."/>
            <person name="Watada M."/>
            <person name="Katoh T."/>
            <person name="Gotoh A."/>
            <person name="Gotoh Y."/>
            <person name="Taniguchi I."/>
            <person name="Nakamura K."/>
            <person name="Hayashi T."/>
            <person name="Katayama T."/>
            <person name="Uemura T."/>
            <person name="Hattori Y."/>
        </authorList>
    </citation>
    <scope>NUCLEOTIDE SEQUENCE [LARGE SCALE GENOMIC DNA]</scope>
    <source>
        <strain evidence="9 10">SC-9</strain>
    </source>
</reference>
<dbReference type="Gene3D" id="1.20.1250.20">
    <property type="entry name" value="MFS general substrate transporter like domains"/>
    <property type="match status" value="2"/>
</dbReference>
<dbReference type="RefSeq" id="XP_064855515.1">
    <property type="nucleotide sequence ID" value="XM_064999443.1"/>
</dbReference>
<name>A0AAV5QV95_9ASCO</name>
<dbReference type="GeneID" id="90076508"/>
<proteinExistence type="inferred from homology"/>
<organism evidence="9 10">
    <name type="scientific">Saccharomycopsis crataegensis</name>
    <dbReference type="NCBI Taxonomy" id="43959"/>
    <lineage>
        <taxon>Eukaryota</taxon>
        <taxon>Fungi</taxon>
        <taxon>Dikarya</taxon>
        <taxon>Ascomycota</taxon>
        <taxon>Saccharomycotina</taxon>
        <taxon>Saccharomycetes</taxon>
        <taxon>Saccharomycopsidaceae</taxon>
        <taxon>Saccharomycopsis</taxon>
    </lineage>
</organism>
<evidence type="ECO:0000256" key="5">
    <source>
        <dbReference type="ARBA" id="ARBA00023136"/>
    </source>
</evidence>
<dbReference type="InterPro" id="IPR036259">
    <property type="entry name" value="MFS_trans_sf"/>
</dbReference>
<evidence type="ECO:0000256" key="3">
    <source>
        <dbReference type="ARBA" id="ARBA00022692"/>
    </source>
</evidence>
<dbReference type="AlphaFoldDB" id="A0AAV5QV95"/>
<keyword evidence="5 7" id="KW-0472">Membrane</keyword>
<dbReference type="PANTHER" id="PTHR43791:SF39">
    <property type="entry name" value="TRANSPORTER LIZ1_SEO1, PUTATIVE (AFU_ORTHOLOGUE AFUA_3G00980)-RELATED"/>
    <property type="match status" value="1"/>
</dbReference>
<dbReference type="SUPFAM" id="SSF103473">
    <property type="entry name" value="MFS general substrate transporter"/>
    <property type="match status" value="1"/>
</dbReference>
<dbReference type="GO" id="GO:0016020">
    <property type="term" value="C:membrane"/>
    <property type="evidence" value="ECO:0007669"/>
    <property type="project" value="UniProtKB-SubCell"/>
</dbReference>
<evidence type="ECO:0000313" key="9">
    <source>
        <dbReference type="EMBL" id="GMM38520.1"/>
    </source>
</evidence>
<evidence type="ECO:0000256" key="2">
    <source>
        <dbReference type="ARBA" id="ARBA00022448"/>
    </source>
</evidence>
<feature type="transmembrane region" description="Helical" evidence="7">
    <location>
        <begin position="292"/>
        <end position="313"/>
    </location>
</feature>
<evidence type="ECO:0000256" key="6">
    <source>
        <dbReference type="ARBA" id="ARBA00037968"/>
    </source>
</evidence>
<gene>
    <name evidence="9" type="ORF">DASC09_058590</name>
</gene>
<evidence type="ECO:0000256" key="1">
    <source>
        <dbReference type="ARBA" id="ARBA00004141"/>
    </source>
</evidence>
<sequence length="496" mass="56758">MSAVTNNPDGSSLSNKEEYVVSVSSHKQKEASSSGFARWFQWFEPGTSPKEKKLILKLQFFILSYSMLAYFLKYLDQTNISNAYVSGMKEDLNLNGNQLSWFNTFFNIGTIVGSIPAVFLANYFRPRYFLPIMDLLWALTVLFVYKCSTANQIYVCRFFLGLFESATNPFGHVMLGSWFKSNEVLRLGNLYIIAGIIGQATSSYIQSGLQSSMEGRLGLHAYQWMFIFEACLSVPIIIYGLFVIPDYPYNTQAFYLNEWERKRAKERLEEDGRVTKKISYNLDTLKEITFSWQPYVFSIGYCLWTLTAASYMLQFFEVYLKSLKKYSISYINNFPTIISGVNLVTMLSSGYIADKMNRRWPVLMVVGCLLTVSMAILLKSHDEGVRKFGYCLTGVYGCYTPMLAGWCNISCKKSLVLRSFTIPAMIVIGTIVVTPYQQHVFPSSDAPYYEKTQGMRYAIAFTVCLLLWTSIAIPLCDYYWGNKDDAKVKKDPEYQL</sequence>
<dbReference type="Proteomes" id="UP001360560">
    <property type="component" value="Unassembled WGS sequence"/>
</dbReference>
<feature type="transmembrane region" description="Helical" evidence="7">
    <location>
        <begin position="334"/>
        <end position="353"/>
    </location>
</feature>
<dbReference type="PROSITE" id="PS50850">
    <property type="entry name" value="MFS"/>
    <property type="match status" value="1"/>
</dbReference>
<dbReference type="EMBL" id="BTFZ01000020">
    <property type="protein sequence ID" value="GMM38520.1"/>
    <property type="molecule type" value="Genomic_DNA"/>
</dbReference>
<feature type="transmembrane region" description="Helical" evidence="7">
    <location>
        <begin position="226"/>
        <end position="244"/>
    </location>
</feature>
<feature type="transmembrane region" description="Helical" evidence="7">
    <location>
        <begin position="184"/>
        <end position="205"/>
    </location>
</feature>
<dbReference type="InterPro" id="IPR020846">
    <property type="entry name" value="MFS_dom"/>
</dbReference>
<keyword evidence="10" id="KW-1185">Reference proteome</keyword>
<feature type="transmembrane region" description="Helical" evidence="7">
    <location>
        <begin position="101"/>
        <end position="121"/>
    </location>
</feature>
<dbReference type="Pfam" id="PF07690">
    <property type="entry name" value="MFS_1"/>
    <property type="match status" value="1"/>
</dbReference>
<dbReference type="InterPro" id="IPR011701">
    <property type="entry name" value="MFS"/>
</dbReference>
<dbReference type="FunFam" id="1.20.1250.20:FF:000065">
    <property type="entry name" value="Putative MFS pantothenate transporter"/>
    <property type="match status" value="1"/>
</dbReference>
<feature type="transmembrane region" description="Helical" evidence="7">
    <location>
        <begin position="457"/>
        <end position="480"/>
    </location>
</feature>
<evidence type="ECO:0000313" key="10">
    <source>
        <dbReference type="Proteomes" id="UP001360560"/>
    </source>
</evidence>
<feature type="transmembrane region" description="Helical" evidence="7">
    <location>
        <begin position="54"/>
        <end position="72"/>
    </location>
</feature>
<keyword evidence="2" id="KW-0813">Transport</keyword>
<accession>A0AAV5QV95</accession>
<evidence type="ECO:0000256" key="7">
    <source>
        <dbReference type="SAM" id="Phobius"/>
    </source>
</evidence>
<evidence type="ECO:0000259" key="8">
    <source>
        <dbReference type="PROSITE" id="PS50850"/>
    </source>
</evidence>
<dbReference type="GO" id="GO:0022857">
    <property type="term" value="F:transmembrane transporter activity"/>
    <property type="evidence" value="ECO:0007669"/>
    <property type="project" value="InterPro"/>
</dbReference>
<comment type="subcellular location">
    <subcellularLocation>
        <location evidence="1">Membrane</location>
        <topology evidence="1">Multi-pass membrane protein</topology>
    </subcellularLocation>
</comment>